<dbReference type="KEGG" id="vg:5133899"/>
<dbReference type="OrthoDB" id="28341at10239"/>
<accession>Q4ZA75</accession>
<dbReference type="GeneID" id="5133899"/>
<sequence length="33" mass="3836">MQSASYCFTLVSPLHSRIGYRKCGFKPDWLLVM</sequence>
<dbReference type="RefSeq" id="YP_240851.1">
    <property type="nucleotide sequence ID" value="NC_007065.1"/>
</dbReference>
<dbReference type="EMBL" id="AY954968">
    <property type="protein sequence ID" value="AAX92079.1"/>
    <property type="molecule type" value="Genomic_DNA"/>
</dbReference>
<dbReference type="Proteomes" id="UP000000973">
    <property type="component" value="Segment"/>
</dbReference>
<proteinExistence type="predicted"/>
<keyword evidence="2" id="KW-1185">Reference proteome</keyword>
<name>Q4ZA75_9CAUD</name>
<reference evidence="1 2" key="1">
    <citation type="journal article" date="2005" name="Proc. Natl. Acad. Sci. U.S.A.">
        <title>The complete genomes and proteomes of 27 Staphylococcus aureus bacteriophages.</title>
        <authorList>
            <person name="Kwan T."/>
            <person name="Liu J."/>
            <person name="Dubow M."/>
            <person name="Gros P."/>
            <person name="Pelletier J."/>
        </authorList>
    </citation>
    <scope>NUCLEOTIDE SEQUENCE</scope>
</reference>
<evidence type="ECO:0000313" key="2">
    <source>
        <dbReference type="Proteomes" id="UP000000973"/>
    </source>
</evidence>
<organism evidence="1 2">
    <name type="scientific">Staphylococcus phage X2</name>
    <dbReference type="NCBI Taxonomy" id="2908152"/>
    <lineage>
        <taxon>Viruses</taxon>
        <taxon>Duplodnaviria</taxon>
        <taxon>Heunggongvirae</taxon>
        <taxon>Uroviricota</taxon>
        <taxon>Caudoviricetes</taxon>
        <taxon>Azeredovirinae</taxon>
        <taxon>Phietavirus</taxon>
        <taxon>Phietavirus X2</taxon>
    </lineage>
</organism>
<protein>
    <submittedName>
        <fullName evidence="1">ORF171</fullName>
    </submittedName>
</protein>
<evidence type="ECO:0000313" key="1">
    <source>
        <dbReference type="EMBL" id="AAX92079.1"/>
    </source>
</evidence>